<reference evidence="4 5" key="1">
    <citation type="journal article" date="2015" name="Nature">
        <title>rRNA introns, odd ribosomes, and small enigmatic genomes across a large radiation of phyla.</title>
        <authorList>
            <person name="Brown C.T."/>
            <person name="Hug L.A."/>
            <person name="Thomas B.C."/>
            <person name="Sharon I."/>
            <person name="Castelle C.J."/>
            <person name="Singh A."/>
            <person name="Wilkins M.J."/>
            <person name="Williams K.H."/>
            <person name="Banfield J.F."/>
        </authorList>
    </citation>
    <scope>NUCLEOTIDE SEQUENCE [LARGE SCALE GENOMIC DNA]</scope>
</reference>
<dbReference type="Proteomes" id="UP000034589">
    <property type="component" value="Unassembled WGS sequence"/>
</dbReference>
<dbReference type="GO" id="GO:0009117">
    <property type="term" value="P:nucleotide metabolic process"/>
    <property type="evidence" value="ECO:0007669"/>
    <property type="project" value="UniProtKB-KW"/>
</dbReference>
<comment type="function">
    <text evidence="3">Nucleoside triphosphate pyrophosphatase. May have a dual role in cell division arrest and in preventing the incorporation of modified nucleotides into cellular nucleic acids.</text>
</comment>
<dbReference type="CDD" id="cd00555">
    <property type="entry name" value="Maf"/>
    <property type="match status" value="1"/>
</dbReference>
<dbReference type="GO" id="GO:0005737">
    <property type="term" value="C:cytoplasm"/>
    <property type="evidence" value="ECO:0007669"/>
    <property type="project" value="UniProtKB-SubCell"/>
</dbReference>
<comment type="similarity">
    <text evidence="3">Belongs to the Maf family.</text>
</comment>
<keyword evidence="3" id="KW-0546">Nucleotide metabolism</keyword>
<proteinExistence type="inferred from homology"/>
<evidence type="ECO:0000256" key="2">
    <source>
        <dbReference type="ARBA" id="ARBA00022801"/>
    </source>
</evidence>
<feature type="active site" description="Proton acceptor" evidence="3">
    <location>
        <position position="69"/>
    </location>
</feature>
<dbReference type="PANTHER" id="PTHR43213:SF5">
    <property type="entry name" value="BIFUNCTIONAL DTTP_UTP PYROPHOSPHATASE_METHYLTRANSFERASE PROTEIN-RELATED"/>
    <property type="match status" value="1"/>
</dbReference>
<comment type="catalytic activity">
    <reaction evidence="3">
        <text>a ribonucleoside 5'-triphosphate + H2O = a ribonucleoside 5'-phosphate + diphosphate + H(+)</text>
        <dbReference type="Rhea" id="RHEA:23996"/>
        <dbReference type="ChEBI" id="CHEBI:15377"/>
        <dbReference type="ChEBI" id="CHEBI:15378"/>
        <dbReference type="ChEBI" id="CHEBI:33019"/>
        <dbReference type="ChEBI" id="CHEBI:58043"/>
        <dbReference type="ChEBI" id="CHEBI:61557"/>
        <dbReference type="EC" id="3.6.1.9"/>
    </reaction>
</comment>
<organism evidence="4 5">
    <name type="scientific">Candidatus Kaiserbacteria bacterium GW2011_GWC2_49_12</name>
    <dbReference type="NCBI Taxonomy" id="1618675"/>
    <lineage>
        <taxon>Bacteria</taxon>
        <taxon>Candidatus Kaiseribacteriota</taxon>
    </lineage>
</organism>
<comment type="cofactor">
    <cofactor evidence="1 3">
        <name>a divalent metal cation</name>
        <dbReference type="ChEBI" id="CHEBI:60240"/>
    </cofactor>
</comment>
<evidence type="ECO:0000256" key="1">
    <source>
        <dbReference type="ARBA" id="ARBA00001968"/>
    </source>
</evidence>
<keyword evidence="3" id="KW-0963">Cytoplasm</keyword>
<dbReference type="PANTHER" id="PTHR43213">
    <property type="entry name" value="BIFUNCTIONAL DTTP/UTP PYROPHOSPHATASE/METHYLTRANSFERASE PROTEIN-RELATED"/>
    <property type="match status" value="1"/>
</dbReference>
<dbReference type="NCBIfam" id="TIGR00172">
    <property type="entry name" value="maf"/>
    <property type="match status" value="1"/>
</dbReference>
<comment type="caution">
    <text evidence="3">Lacks conserved residue(s) required for the propagation of feature annotation.</text>
</comment>
<comment type="catalytic activity">
    <reaction evidence="3">
        <text>a 2'-deoxyribonucleoside 5'-triphosphate + H2O = a 2'-deoxyribonucleoside 5'-phosphate + diphosphate + H(+)</text>
        <dbReference type="Rhea" id="RHEA:44644"/>
        <dbReference type="ChEBI" id="CHEBI:15377"/>
        <dbReference type="ChEBI" id="CHEBI:15378"/>
        <dbReference type="ChEBI" id="CHEBI:33019"/>
        <dbReference type="ChEBI" id="CHEBI:61560"/>
        <dbReference type="ChEBI" id="CHEBI:65317"/>
        <dbReference type="EC" id="3.6.1.9"/>
    </reaction>
</comment>
<name>A0A0G1VJL2_9BACT</name>
<comment type="subcellular location">
    <subcellularLocation>
        <location evidence="3">Cytoplasm</location>
    </subcellularLocation>
</comment>
<dbReference type="EC" id="3.6.1.9" evidence="3"/>
<dbReference type="PIRSF" id="PIRSF006305">
    <property type="entry name" value="Maf"/>
    <property type="match status" value="1"/>
</dbReference>
<evidence type="ECO:0000313" key="4">
    <source>
        <dbReference type="EMBL" id="KKW06678.1"/>
    </source>
</evidence>
<dbReference type="InterPro" id="IPR003697">
    <property type="entry name" value="Maf-like"/>
</dbReference>
<gene>
    <name evidence="4" type="ORF">UY39_C0028G0006</name>
</gene>
<evidence type="ECO:0000313" key="5">
    <source>
        <dbReference type="Proteomes" id="UP000034589"/>
    </source>
</evidence>
<dbReference type="SUPFAM" id="SSF52972">
    <property type="entry name" value="ITPase-like"/>
    <property type="match status" value="1"/>
</dbReference>
<comment type="caution">
    <text evidence="4">The sequence shown here is derived from an EMBL/GenBank/DDBJ whole genome shotgun (WGS) entry which is preliminary data.</text>
</comment>
<dbReference type="EMBL" id="LCPV01000028">
    <property type="protein sequence ID" value="KKW06678.1"/>
    <property type="molecule type" value="Genomic_DNA"/>
</dbReference>
<protein>
    <recommendedName>
        <fullName evidence="3">Nucleoside triphosphate pyrophosphatase</fullName>
        <ecNumber evidence="3">3.6.1.9</ecNumber>
    </recommendedName>
    <alternativeName>
        <fullName evidence="3">Nucleotide pyrophosphatase</fullName>
        <shortName evidence="3">Nucleotide PPase</shortName>
    </alternativeName>
</protein>
<dbReference type="InterPro" id="IPR029001">
    <property type="entry name" value="ITPase-like_fam"/>
</dbReference>
<dbReference type="HAMAP" id="MF_00528">
    <property type="entry name" value="Maf"/>
    <property type="match status" value="1"/>
</dbReference>
<dbReference type="AlphaFoldDB" id="A0A0G1VJL2"/>
<sequence length="190" mass="20840">MRKIILASASPWRKELLKRAGISFLVEVSGYDEDMRKRISPKTLARNLALEKARAVAVRHSNALIVAADTLAIFRGRVIGKPTNLSEAKKILGQLSGNCHSLITGFAIVDTGTGKIVTRAMETKVWFRKLSRREIDRYVKTREPLTVAGGYAIQGGGSSFANRIDGDFYNIVGLPLAVVVEELRKFGVGI</sequence>
<accession>A0A0G1VJL2</accession>
<evidence type="ECO:0000256" key="3">
    <source>
        <dbReference type="HAMAP-Rule" id="MF_00528"/>
    </source>
</evidence>
<keyword evidence="2 3" id="KW-0378">Hydrolase</keyword>
<dbReference type="GO" id="GO:0047429">
    <property type="term" value="F:nucleoside triphosphate diphosphatase activity"/>
    <property type="evidence" value="ECO:0007669"/>
    <property type="project" value="UniProtKB-EC"/>
</dbReference>
<dbReference type="Pfam" id="PF02545">
    <property type="entry name" value="Maf"/>
    <property type="match status" value="1"/>
</dbReference>
<dbReference type="Gene3D" id="3.90.950.10">
    <property type="match status" value="1"/>
</dbReference>